<dbReference type="AlphaFoldDB" id="A0AA39TL70"/>
<name>A0AA39TL70_9PEZI</name>
<organism evidence="3 4">
    <name type="scientific">Immersiella caudata</name>
    <dbReference type="NCBI Taxonomy" id="314043"/>
    <lineage>
        <taxon>Eukaryota</taxon>
        <taxon>Fungi</taxon>
        <taxon>Dikarya</taxon>
        <taxon>Ascomycota</taxon>
        <taxon>Pezizomycotina</taxon>
        <taxon>Sordariomycetes</taxon>
        <taxon>Sordariomycetidae</taxon>
        <taxon>Sordariales</taxon>
        <taxon>Lasiosphaeriaceae</taxon>
        <taxon>Immersiella</taxon>
    </lineage>
</organism>
<evidence type="ECO:0000256" key="1">
    <source>
        <dbReference type="SAM" id="MobiDB-lite"/>
    </source>
</evidence>
<feature type="compositionally biased region" description="Low complexity" evidence="1">
    <location>
        <begin position="153"/>
        <end position="175"/>
    </location>
</feature>
<dbReference type="PANTHER" id="PTHR38788">
    <property type="entry name" value="CLR5 DOMAIN-CONTAINING PROTEIN"/>
    <property type="match status" value="1"/>
</dbReference>
<sequence length="541" mass="60218">MVRADADQQQSPPAGWVGGDEWETHRPAIQDLYQNQNLALKEVMRVMEETHGFRATQRMYKTRIKSWGLDKNFKESEVVELFRLRRERDRVGKPTVYAIRGREVDWDRVQTYVRRKGLDIVRLIDEAPPFNASSSTAREVSCRTPTPEPERLTSPASTISSSFSSSSTTTAASSSNDARTVLPTPATPYLFPARRTSRPDAPPSATSPSPSPQPLNLTPERIRSMQRFLVRVYDTVMFEDGDRAWGTTEYWLRNTRSQEWIMTVRVKLALYRDFFAPTAGATPRGFRTLNRAFAMLEPLSASIIGTRMFYLVNFLFSFSPEETAHAAGSRGAQNPFAATVAQLVESLHAACAVPPIVGMAADTPSDGSASGLRFNDVGGEPDFRESAGIFLAKVLEQMVSMLGVTLPKEVILLLEEEEDGYPVLPDHWRGRLSRASGSQSRAADISAGEAFETAMWLLSRREDASAEEYLVGLVDAVSALPSSSSAREAKALARCAHYHLSRIWGRRGEAARAREHMRRAAEGSLFFDSFVGWDEAEFLFA</sequence>
<protein>
    <recommendedName>
        <fullName evidence="2">Clr5 domain-containing protein</fullName>
    </recommendedName>
</protein>
<reference evidence="3" key="1">
    <citation type="submission" date="2023-06" db="EMBL/GenBank/DDBJ databases">
        <title>Genome-scale phylogeny and comparative genomics of the fungal order Sordariales.</title>
        <authorList>
            <consortium name="Lawrence Berkeley National Laboratory"/>
            <person name="Hensen N."/>
            <person name="Bonometti L."/>
            <person name="Westerberg I."/>
            <person name="Brannstrom I.O."/>
            <person name="Guillou S."/>
            <person name="Cros-Aarteil S."/>
            <person name="Calhoun S."/>
            <person name="Haridas S."/>
            <person name="Kuo A."/>
            <person name="Mondo S."/>
            <person name="Pangilinan J."/>
            <person name="Riley R."/>
            <person name="Labutti K."/>
            <person name="Andreopoulos B."/>
            <person name="Lipzen A."/>
            <person name="Chen C."/>
            <person name="Yanf M."/>
            <person name="Daum C."/>
            <person name="Ng V."/>
            <person name="Clum A."/>
            <person name="Steindorff A."/>
            <person name="Ohm R."/>
            <person name="Martin F."/>
            <person name="Silar P."/>
            <person name="Natvig D."/>
            <person name="Lalanne C."/>
            <person name="Gautier V."/>
            <person name="Ament-Velasquez S.L."/>
            <person name="Kruys A."/>
            <person name="Hutchinson M.I."/>
            <person name="Powell A.J."/>
            <person name="Barry K."/>
            <person name="Miller A.N."/>
            <person name="Grigoriev I.V."/>
            <person name="Debuchy R."/>
            <person name="Gladieux P."/>
            <person name="Thoren M.H."/>
            <person name="Johannesson H."/>
        </authorList>
    </citation>
    <scope>NUCLEOTIDE SEQUENCE</scope>
    <source>
        <strain evidence="3">CBS 606.72</strain>
    </source>
</reference>
<comment type="caution">
    <text evidence="3">The sequence shown here is derived from an EMBL/GenBank/DDBJ whole genome shotgun (WGS) entry which is preliminary data.</text>
</comment>
<feature type="region of interest" description="Disordered" evidence="1">
    <location>
        <begin position="132"/>
        <end position="217"/>
    </location>
</feature>
<dbReference type="InterPro" id="IPR025676">
    <property type="entry name" value="Clr5_dom"/>
</dbReference>
<evidence type="ECO:0000313" key="3">
    <source>
        <dbReference type="EMBL" id="KAK0611404.1"/>
    </source>
</evidence>
<dbReference type="Pfam" id="PF14420">
    <property type="entry name" value="Clr5"/>
    <property type="match status" value="1"/>
</dbReference>
<dbReference type="EMBL" id="JAULSU010000007">
    <property type="protein sequence ID" value="KAK0611404.1"/>
    <property type="molecule type" value="Genomic_DNA"/>
</dbReference>
<feature type="region of interest" description="Disordered" evidence="1">
    <location>
        <begin position="1"/>
        <end position="20"/>
    </location>
</feature>
<dbReference type="PANTHER" id="PTHR38788:SF3">
    <property type="entry name" value="CLR5 DOMAIN-CONTAINING PROTEIN"/>
    <property type="match status" value="1"/>
</dbReference>
<gene>
    <name evidence="3" type="ORF">B0T14DRAFT_571294</name>
</gene>
<proteinExistence type="predicted"/>
<accession>A0AA39TL70</accession>
<dbReference type="Proteomes" id="UP001175000">
    <property type="component" value="Unassembled WGS sequence"/>
</dbReference>
<keyword evidence="4" id="KW-1185">Reference proteome</keyword>
<feature type="domain" description="Clr5" evidence="2">
    <location>
        <begin position="20"/>
        <end position="71"/>
    </location>
</feature>
<evidence type="ECO:0000313" key="4">
    <source>
        <dbReference type="Proteomes" id="UP001175000"/>
    </source>
</evidence>
<evidence type="ECO:0000259" key="2">
    <source>
        <dbReference type="Pfam" id="PF14420"/>
    </source>
</evidence>